<name>A0ABQ5FBT2_9ASTR</name>
<keyword evidence="3" id="KW-1185">Reference proteome</keyword>
<reference evidence="2" key="1">
    <citation type="journal article" date="2022" name="Int. J. Mol. Sci.">
        <title>Draft Genome of Tanacetum Coccineum: Genomic Comparison of Closely Related Tanacetum-Family Plants.</title>
        <authorList>
            <person name="Yamashiro T."/>
            <person name="Shiraishi A."/>
            <person name="Nakayama K."/>
            <person name="Satake H."/>
        </authorList>
    </citation>
    <scope>NUCLEOTIDE SEQUENCE</scope>
</reference>
<evidence type="ECO:0000313" key="3">
    <source>
        <dbReference type="Proteomes" id="UP001151760"/>
    </source>
</evidence>
<gene>
    <name evidence="2" type="ORF">Tco_1003740</name>
</gene>
<sequence length="690" mass="80332">MSHVRPMIPNLDGVENINGTVKQILEPFYACSDSLLLTPLCCDEIHDVTPRVSTLAGCDKNHDPLALISHSNASSSHLHANSSYSPQSYYVTHPPSVVDYDDEYQRELQGDSQEDKLTTVMILLARAISQKFSSPTNNHLRVSSNIKSQVVVQDGRVDIQTKNTGNASDERKKPFIANTIIEDRDAFRSEVHAFVSQEFNAHAPVIIKELFKNYVHSNVVHVHPITTTSTETQSSATLQYRLYLKMNRSLQDRADDIALWEALRRKFEKSSPSNTSCREDDFHSQHDEHQDDDAPSEGEKRVIRSKGSKRSKSTRGSLSKHSNKDSTKYVSKQQSQQQKWDAWEEENVIDEDEVIPEYETPELISRNAEEYAYHLEQSTNFMENQIVWESSQQDIPRTIPKTLIFYGPQRNLNEPPRYLYNKDLFFLKYGNTEEMKYILSPLQDSPEHFLKHALREKLDQWVRKVFKIFNEDARITEVVRIVTYQPHGLDFMEQILVMRANDKPNSFSEADFKYLNKNDIEDLYYLCQSKEIDNQKIKLMNSLITFIRSYVIWERVYDFHLGIESYQMKVNLTSPILTLPGIKEHAPYSIVKEPQTCLIYLNGQDEKRVMYLVEIVKFCDATLEKVLNEVKLRMFESRMLKKPPLLSNLDQDIMKAYEREISKHLSYRQQMRRWESIVNGRPIQPTMKHL</sequence>
<feature type="compositionally biased region" description="Basic and acidic residues" evidence="1">
    <location>
        <begin position="277"/>
        <end position="289"/>
    </location>
</feature>
<feature type="region of interest" description="Disordered" evidence="1">
    <location>
        <begin position="270"/>
        <end position="345"/>
    </location>
</feature>
<reference evidence="2" key="2">
    <citation type="submission" date="2022-01" db="EMBL/GenBank/DDBJ databases">
        <authorList>
            <person name="Yamashiro T."/>
            <person name="Shiraishi A."/>
            <person name="Satake H."/>
            <person name="Nakayama K."/>
        </authorList>
    </citation>
    <scope>NUCLEOTIDE SEQUENCE</scope>
</reference>
<evidence type="ECO:0000256" key="1">
    <source>
        <dbReference type="SAM" id="MobiDB-lite"/>
    </source>
</evidence>
<accession>A0ABQ5FBT2</accession>
<protein>
    <submittedName>
        <fullName evidence="2">Uncharacterized protein</fullName>
    </submittedName>
</protein>
<dbReference type="EMBL" id="BQNB010017178">
    <property type="protein sequence ID" value="GJT60207.1"/>
    <property type="molecule type" value="Genomic_DNA"/>
</dbReference>
<feature type="compositionally biased region" description="Basic residues" evidence="1">
    <location>
        <begin position="303"/>
        <end position="313"/>
    </location>
</feature>
<comment type="caution">
    <text evidence="2">The sequence shown here is derived from an EMBL/GenBank/DDBJ whole genome shotgun (WGS) entry which is preliminary data.</text>
</comment>
<proteinExistence type="predicted"/>
<dbReference type="Proteomes" id="UP001151760">
    <property type="component" value="Unassembled WGS sequence"/>
</dbReference>
<organism evidence="2 3">
    <name type="scientific">Tanacetum coccineum</name>
    <dbReference type="NCBI Taxonomy" id="301880"/>
    <lineage>
        <taxon>Eukaryota</taxon>
        <taxon>Viridiplantae</taxon>
        <taxon>Streptophyta</taxon>
        <taxon>Embryophyta</taxon>
        <taxon>Tracheophyta</taxon>
        <taxon>Spermatophyta</taxon>
        <taxon>Magnoliopsida</taxon>
        <taxon>eudicotyledons</taxon>
        <taxon>Gunneridae</taxon>
        <taxon>Pentapetalae</taxon>
        <taxon>asterids</taxon>
        <taxon>campanulids</taxon>
        <taxon>Asterales</taxon>
        <taxon>Asteraceae</taxon>
        <taxon>Asteroideae</taxon>
        <taxon>Anthemideae</taxon>
        <taxon>Anthemidinae</taxon>
        <taxon>Tanacetum</taxon>
    </lineage>
</organism>
<evidence type="ECO:0000313" key="2">
    <source>
        <dbReference type="EMBL" id="GJT60207.1"/>
    </source>
</evidence>